<organism evidence="6 7">
    <name type="scientific">Alloprevotella tannerae</name>
    <dbReference type="NCBI Taxonomy" id="76122"/>
    <lineage>
        <taxon>Bacteria</taxon>
        <taxon>Pseudomonadati</taxon>
        <taxon>Bacteroidota</taxon>
        <taxon>Bacteroidia</taxon>
        <taxon>Bacteroidales</taxon>
        <taxon>Prevotellaceae</taxon>
        <taxon>Alloprevotella</taxon>
    </lineage>
</organism>
<dbReference type="AlphaFoldDB" id="A0A929WYN4"/>
<evidence type="ECO:0000313" key="6">
    <source>
        <dbReference type="EMBL" id="MBF0969762.1"/>
    </source>
</evidence>
<name>A0A929WYN4_9BACT</name>
<dbReference type="PANTHER" id="PTHR36438">
    <property type="entry name" value="IRON-SULFUR CLUSTER REPAIR PROTEIN YTFE"/>
    <property type="match status" value="1"/>
</dbReference>
<dbReference type="Proteomes" id="UP000704068">
    <property type="component" value="Unassembled WGS sequence"/>
</dbReference>
<evidence type="ECO:0000259" key="5">
    <source>
        <dbReference type="Pfam" id="PF01814"/>
    </source>
</evidence>
<proteinExistence type="predicted"/>
<feature type="domain" description="Hemerythrin-like" evidence="5">
    <location>
        <begin position="84"/>
        <end position="233"/>
    </location>
</feature>
<dbReference type="InterPro" id="IPR012312">
    <property type="entry name" value="Hemerythrin-like"/>
</dbReference>
<dbReference type="InterPro" id="IPR019903">
    <property type="entry name" value="RIC_family"/>
</dbReference>
<sequence>MTQDISKYASRTVGEIVADNYAAADVFHHFGVDFCCHGADNYLEAVGKANADPERVAAALDCLHAQPGTSPDFKQWPTDLLIDYVLKIHHRGIRRDGPEMLSLMHKVEQVHAENHPELHEVARLLEGSLEALEEHLQKEEQVLFPYMYDMYAAIARGEHPQPFHCGSVAMPINVMEAEHDGEGERYRHIAALTNNYTAPADACASYRLLLDKIKTFEANLHEHIHLENNIIFPDALAVEAASVA</sequence>
<comment type="caution">
    <text evidence="6">The sequence shown here is derived from an EMBL/GenBank/DDBJ whole genome shotgun (WGS) entry which is preliminary data.</text>
</comment>
<dbReference type="RefSeq" id="WP_303762898.1">
    <property type="nucleotide sequence ID" value="NZ_JABZGR010000003.1"/>
</dbReference>
<evidence type="ECO:0000256" key="1">
    <source>
        <dbReference type="ARBA" id="ARBA00004496"/>
    </source>
</evidence>
<reference evidence="6" key="1">
    <citation type="submission" date="2020-04" db="EMBL/GenBank/DDBJ databases">
        <title>Deep metagenomics examines the oral microbiome during advanced dental caries in children, revealing novel taxa and co-occurrences with host molecules.</title>
        <authorList>
            <person name="Baker J.L."/>
            <person name="Morton J.T."/>
            <person name="Dinis M."/>
            <person name="Alvarez R."/>
            <person name="Tran N.C."/>
            <person name="Knight R."/>
            <person name="Edlund A."/>
        </authorList>
    </citation>
    <scope>NUCLEOTIDE SEQUENCE</scope>
    <source>
        <strain evidence="6">JCVI_34_bin.1</strain>
    </source>
</reference>
<dbReference type="NCBIfam" id="TIGR03652">
    <property type="entry name" value="FeS_repair_RIC"/>
    <property type="match status" value="1"/>
</dbReference>
<accession>A0A929WYN4</accession>
<protein>
    <submittedName>
        <fullName evidence="6">Iron-sulfur cluster repair di-iron protein</fullName>
    </submittedName>
</protein>
<dbReference type="Gene3D" id="1.20.120.520">
    <property type="entry name" value="nmb1532 protein domain like"/>
    <property type="match status" value="1"/>
</dbReference>
<dbReference type="GO" id="GO:0046872">
    <property type="term" value="F:metal ion binding"/>
    <property type="evidence" value="ECO:0007669"/>
    <property type="project" value="UniProtKB-KW"/>
</dbReference>
<keyword evidence="3" id="KW-0479">Metal-binding</keyword>
<evidence type="ECO:0000256" key="4">
    <source>
        <dbReference type="ARBA" id="ARBA00023004"/>
    </source>
</evidence>
<keyword evidence="2" id="KW-0963">Cytoplasm</keyword>
<gene>
    <name evidence="6" type="primary">ric</name>
    <name evidence="6" type="ORF">HXK21_01785</name>
</gene>
<dbReference type="Pfam" id="PF01814">
    <property type="entry name" value="Hemerythrin"/>
    <property type="match status" value="1"/>
</dbReference>
<evidence type="ECO:0000256" key="3">
    <source>
        <dbReference type="ARBA" id="ARBA00022723"/>
    </source>
</evidence>
<dbReference type="GO" id="GO:0005737">
    <property type="term" value="C:cytoplasm"/>
    <property type="evidence" value="ECO:0007669"/>
    <property type="project" value="UniProtKB-SubCell"/>
</dbReference>
<dbReference type="EMBL" id="JABZGR010000003">
    <property type="protein sequence ID" value="MBF0969762.1"/>
    <property type="molecule type" value="Genomic_DNA"/>
</dbReference>
<dbReference type="PANTHER" id="PTHR36438:SF1">
    <property type="entry name" value="IRON-SULFUR CLUSTER REPAIR PROTEIN YTFE"/>
    <property type="match status" value="1"/>
</dbReference>
<dbReference type="Pfam" id="PF04405">
    <property type="entry name" value="ScdA_N"/>
    <property type="match status" value="1"/>
</dbReference>
<evidence type="ECO:0000256" key="2">
    <source>
        <dbReference type="ARBA" id="ARBA00022490"/>
    </source>
</evidence>
<evidence type="ECO:0000313" key="7">
    <source>
        <dbReference type="Proteomes" id="UP000704068"/>
    </source>
</evidence>
<comment type="subcellular location">
    <subcellularLocation>
        <location evidence="1">Cytoplasm</location>
    </subcellularLocation>
</comment>
<keyword evidence="4" id="KW-0408">Iron</keyword>